<dbReference type="InterPro" id="IPR029058">
    <property type="entry name" value="AB_hydrolase_fold"/>
</dbReference>
<protein>
    <recommendedName>
        <fullName evidence="5">Alpha/beta hydrolase</fullName>
    </recommendedName>
</protein>
<dbReference type="PANTHER" id="PTHR40841">
    <property type="entry name" value="SIDEROPHORE TRIACETYLFUSARININE C ESTERASE"/>
    <property type="match status" value="1"/>
</dbReference>
<dbReference type="InterPro" id="IPR000801">
    <property type="entry name" value="Esterase-like"/>
</dbReference>
<keyword evidence="4" id="KW-1185">Reference proteome</keyword>
<dbReference type="Gene3D" id="3.40.50.1820">
    <property type="entry name" value="alpha/beta hydrolase"/>
    <property type="match status" value="1"/>
</dbReference>
<dbReference type="InterPro" id="IPR052558">
    <property type="entry name" value="Siderophore_Hydrolase_D"/>
</dbReference>
<dbReference type="EMBL" id="BAABCW010000014">
    <property type="protein sequence ID" value="GAA3515097.1"/>
    <property type="molecule type" value="Genomic_DNA"/>
</dbReference>
<dbReference type="InterPro" id="IPR011990">
    <property type="entry name" value="TPR-like_helical_dom_sf"/>
</dbReference>
<evidence type="ECO:0000313" key="4">
    <source>
        <dbReference type="Proteomes" id="UP001500459"/>
    </source>
</evidence>
<accession>A0ABP6UPG4</accession>
<sequence length="392" mass="45678">MTLFHFSLCAQHIESTRISSAVLDQERNIWIYTPWQYEEYPDKKLEVIYVFDAQAREYFDLVHAITQFESGQEFAFIVVGIESPFNREKNQSRNNDFLPKATNQETIKKYGNFSGGADNFLNFIKTELVPYIDKQYRTLPEKIAIGHSNGATFISYSLIKEPDIFDAYIAISPNYAYDDGQLVKKFTKLSPKDIKTEKMVFISNSNENTRTADRWAGWSEANQKVIKLLSDKKFTSKIHLSTKDFSVTENHSTTVPVGVFYGIKAYIDYQFRTGKNIIKYYEDLANNNLITLDPEMVNTFAYECFWNQKTDDALIVINWAINKFPKAHNLYDSQGEFYEKNEEISKANTSFQKAMDILLSSKNEMDKNEFNEKMEYYKNNLQRTKKATTNKF</sequence>
<comment type="similarity">
    <text evidence="1">Belongs to the esterase D family.</text>
</comment>
<organism evidence="3 4">
    <name type="scientific">Aquimarina addita</name>
    <dbReference type="NCBI Taxonomy" id="870485"/>
    <lineage>
        <taxon>Bacteria</taxon>
        <taxon>Pseudomonadati</taxon>
        <taxon>Bacteroidota</taxon>
        <taxon>Flavobacteriia</taxon>
        <taxon>Flavobacteriales</taxon>
        <taxon>Flavobacteriaceae</taxon>
        <taxon>Aquimarina</taxon>
    </lineage>
</organism>
<gene>
    <name evidence="3" type="ORF">GCM10022393_31320</name>
</gene>
<keyword evidence="2" id="KW-0378">Hydrolase</keyword>
<name>A0ABP6UPG4_9FLAO</name>
<dbReference type="Pfam" id="PF00756">
    <property type="entry name" value="Esterase"/>
    <property type="match status" value="1"/>
</dbReference>
<evidence type="ECO:0000256" key="2">
    <source>
        <dbReference type="ARBA" id="ARBA00022801"/>
    </source>
</evidence>
<comment type="caution">
    <text evidence="3">The sequence shown here is derived from an EMBL/GenBank/DDBJ whole genome shotgun (WGS) entry which is preliminary data.</text>
</comment>
<proteinExistence type="inferred from homology"/>
<reference evidence="4" key="1">
    <citation type="journal article" date="2019" name="Int. J. Syst. Evol. Microbiol.">
        <title>The Global Catalogue of Microorganisms (GCM) 10K type strain sequencing project: providing services to taxonomists for standard genome sequencing and annotation.</title>
        <authorList>
            <consortium name="The Broad Institute Genomics Platform"/>
            <consortium name="The Broad Institute Genome Sequencing Center for Infectious Disease"/>
            <person name="Wu L."/>
            <person name="Ma J."/>
        </authorList>
    </citation>
    <scope>NUCLEOTIDE SEQUENCE [LARGE SCALE GENOMIC DNA]</scope>
    <source>
        <strain evidence="4">JCM 17106</strain>
    </source>
</reference>
<evidence type="ECO:0000256" key="1">
    <source>
        <dbReference type="ARBA" id="ARBA00005622"/>
    </source>
</evidence>
<dbReference type="SUPFAM" id="SSF53474">
    <property type="entry name" value="alpha/beta-Hydrolases"/>
    <property type="match status" value="1"/>
</dbReference>
<dbReference type="SUPFAM" id="SSF48452">
    <property type="entry name" value="TPR-like"/>
    <property type="match status" value="1"/>
</dbReference>
<dbReference type="PANTHER" id="PTHR40841:SF2">
    <property type="entry name" value="SIDEROPHORE-DEGRADING ESTERASE (EUROFUNG)"/>
    <property type="match status" value="1"/>
</dbReference>
<evidence type="ECO:0000313" key="3">
    <source>
        <dbReference type="EMBL" id="GAA3515097.1"/>
    </source>
</evidence>
<dbReference type="Proteomes" id="UP001500459">
    <property type="component" value="Unassembled WGS sequence"/>
</dbReference>
<evidence type="ECO:0008006" key="5">
    <source>
        <dbReference type="Google" id="ProtNLM"/>
    </source>
</evidence>